<dbReference type="Gene3D" id="2.30.29.30">
    <property type="entry name" value="Pleckstrin-homology domain (PH domain)/Phosphotyrosine-binding domain (PTB)"/>
    <property type="match status" value="1"/>
</dbReference>
<dbReference type="GO" id="GO:0030125">
    <property type="term" value="C:clathrin vesicle coat"/>
    <property type="evidence" value="ECO:0007669"/>
    <property type="project" value="TreeGrafter"/>
</dbReference>
<dbReference type="SUPFAM" id="SSF50729">
    <property type="entry name" value="PH domain-like"/>
    <property type="match status" value="1"/>
</dbReference>
<dbReference type="RefSeq" id="XP_024322955.1">
    <property type="nucleotide sequence ID" value="XM_024469178.1"/>
</dbReference>
<organism evidence="3">
    <name type="scientific">Pseudogymnoascus destructans</name>
    <dbReference type="NCBI Taxonomy" id="655981"/>
    <lineage>
        <taxon>Eukaryota</taxon>
        <taxon>Fungi</taxon>
        <taxon>Dikarya</taxon>
        <taxon>Ascomycota</taxon>
        <taxon>Pezizomycotina</taxon>
        <taxon>Leotiomycetes</taxon>
        <taxon>Thelebolales</taxon>
        <taxon>Thelebolaceae</taxon>
        <taxon>Pseudogymnoascus</taxon>
    </lineage>
</organism>
<dbReference type="InterPro" id="IPR012466">
    <property type="entry name" value="NECAP_PHear"/>
</dbReference>
<feature type="compositionally biased region" description="Acidic residues" evidence="1">
    <location>
        <begin position="259"/>
        <end position="269"/>
    </location>
</feature>
<feature type="compositionally biased region" description="Basic and acidic residues" evidence="1">
    <location>
        <begin position="157"/>
        <end position="177"/>
    </location>
</feature>
<dbReference type="Pfam" id="PF07933">
    <property type="entry name" value="DUF1681"/>
    <property type="match status" value="1"/>
</dbReference>
<reference evidence="3" key="1">
    <citation type="submission" date="2016-03" db="EMBL/GenBank/DDBJ databases">
        <title>Updated assembly of Pseudogymnoascus destructans, the fungus causing white-nose syndrome of bats.</title>
        <authorList>
            <person name="Palmer J.M."/>
            <person name="Drees K.P."/>
            <person name="Foster J.T."/>
            <person name="Lindner D.L."/>
        </authorList>
    </citation>
    <scope>NUCLEOTIDE SEQUENCE [LARGE SCALE GENOMIC DNA]</scope>
    <source>
        <strain evidence="3">20631-21</strain>
    </source>
</reference>
<dbReference type="CDD" id="cd13228">
    <property type="entry name" value="PHear_NECAP"/>
    <property type="match status" value="1"/>
</dbReference>
<feature type="region of interest" description="Disordered" evidence="1">
    <location>
        <begin position="156"/>
        <end position="269"/>
    </location>
</feature>
<dbReference type="AlphaFoldDB" id="A0A177A6B2"/>
<feature type="compositionally biased region" description="Pro residues" evidence="1">
    <location>
        <begin position="217"/>
        <end position="233"/>
    </location>
</feature>
<evidence type="ECO:0000256" key="1">
    <source>
        <dbReference type="SAM" id="MobiDB-lite"/>
    </source>
</evidence>
<proteinExistence type="predicted"/>
<gene>
    <name evidence="3" type="ORF">VC83_05558</name>
</gene>
<evidence type="ECO:0000313" key="3">
    <source>
        <dbReference type="EMBL" id="OAF57667.1"/>
    </source>
</evidence>
<dbReference type="FunFam" id="2.30.29.30:FF:000465">
    <property type="entry name" value="Adaptin ear-binding coat-associated protein 2"/>
    <property type="match status" value="1"/>
</dbReference>
<dbReference type="GO" id="GO:0006897">
    <property type="term" value="P:endocytosis"/>
    <property type="evidence" value="ECO:0007669"/>
    <property type="project" value="InterPro"/>
</dbReference>
<dbReference type="EMBL" id="KV441399">
    <property type="protein sequence ID" value="OAF57667.1"/>
    <property type="molecule type" value="Genomic_DNA"/>
</dbReference>
<dbReference type="Proteomes" id="UP000077154">
    <property type="component" value="Unassembled WGS sequence"/>
</dbReference>
<dbReference type="eggNOG" id="KOG2500">
    <property type="taxonomic scope" value="Eukaryota"/>
</dbReference>
<sequence length="269" mass="28498">MDLIDPTTSARLPPDSIQRILFLSPTVHVYNPPPPASSKGHIAASWTSPVSRQIFTARLRILETAIPTPQGGEKLKADILLEDPKTGELFAAAPYTTPAVVEQVADSSRFFAVRVQDPSGRKAGLGIGFEERSDAFDFSVALQEIRKTLGLDVVAGDPRRPAKKESDASKVERDFSLKEGQTITVNLGGKTGKGRRSLGAPSSSGGSEAPFSGGFSLPPPPNAQAGFLPPPPSAQDVKAQKRLSQTQTPPPPASIGDLGFDDGEFGEFQ</sequence>
<accession>A0A177A6B2</accession>
<name>A0A177A6B2_9PEZI</name>
<protein>
    <recommendedName>
        <fullName evidence="2">NECAP PHear domain-containing protein</fullName>
    </recommendedName>
</protein>
<dbReference type="InterPro" id="IPR011993">
    <property type="entry name" value="PH-like_dom_sf"/>
</dbReference>
<dbReference type="OrthoDB" id="10265489at2759"/>
<dbReference type="PANTHER" id="PTHR12847">
    <property type="entry name" value="ATP-BINDING CASSETTE ABC TRANSPORTER-RELATED"/>
    <property type="match status" value="1"/>
</dbReference>
<dbReference type="PANTHER" id="PTHR12847:SF9">
    <property type="entry name" value="NECAP-LIKE PROTEIN CG9132"/>
    <property type="match status" value="1"/>
</dbReference>
<evidence type="ECO:0000259" key="2">
    <source>
        <dbReference type="Pfam" id="PF07933"/>
    </source>
</evidence>
<feature type="compositionally biased region" description="Low complexity" evidence="1">
    <location>
        <begin position="197"/>
        <end position="216"/>
    </location>
</feature>
<dbReference type="GeneID" id="36288623"/>
<feature type="domain" description="NECAP PHear" evidence="2">
    <location>
        <begin position="17"/>
        <end position="188"/>
    </location>
</feature>
<dbReference type="VEuPathDB" id="FungiDB:GMDG_03772"/>